<evidence type="ECO:0000313" key="4">
    <source>
        <dbReference type="WBParaSite" id="GPUH_0002195101-mRNA-1"/>
    </source>
</evidence>
<organism evidence="4">
    <name type="scientific">Gongylonema pulchrum</name>
    <dbReference type="NCBI Taxonomy" id="637853"/>
    <lineage>
        <taxon>Eukaryota</taxon>
        <taxon>Metazoa</taxon>
        <taxon>Ecdysozoa</taxon>
        <taxon>Nematoda</taxon>
        <taxon>Chromadorea</taxon>
        <taxon>Rhabditida</taxon>
        <taxon>Spirurina</taxon>
        <taxon>Spiruromorpha</taxon>
        <taxon>Spiruroidea</taxon>
        <taxon>Gongylonematidae</taxon>
        <taxon>Gongylonema</taxon>
    </lineage>
</organism>
<dbReference type="InterPro" id="IPR035940">
    <property type="entry name" value="CAP_sf"/>
</dbReference>
<accession>A0A183ELT3</accession>
<evidence type="ECO:0000256" key="1">
    <source>
        <dbReference type="SAM" id="MobiDB-lite"/>
    </source>
</evidence>
<dbReference type="AlphaFoldDB" id="A0A183ELT3"/>
<sequence>MAWAETNQLGCAVHKCPDMVIVVCEYYPPGNTLNRKIYETAQTGQAPPRQQPPRQQPPPQMQQRQGPPQHMPQMRQRQPMPQQQQMHPQPEVVYVTRRRN</sequence>
<keyword evidence="3" id="KW-1185">Reference proteome</keyword>
<gene>
    <name evidence="2" type="ORF">GPUH_LOCUS21924</name>
</gene>
<reference evidence="4" key="1">
    <citation type="submission" date="2016-06" db="UniProtKB">
        <authorList>
            <consortium name="WormBaseParasite"/>
        </authorList>
    </citation>
    <scope>IDENTIFICATION</scope>
</reference>
<feature type="region of interest" description="Disordered" evidence="1">
    <location>
        <begin position="37"/>
        <end position="100"/>
    </location>
</feature>
<name>A0A183ELT3_9BILA</name>
<protein>
    <submittedName>
        <fullName evidence="4">SCP domain-containing protein</fullName>
    </submittedName>
</protein>
<reference evidence="2 3" key="2">
    <citation type="submission" date="2018-11" db="EMBL/GenBank/DDBJ databases">
        <authorList>
            <consortium name="Pathogen Informatics"/>
        </authorList>
    </citation>
    <scope>NUCLEOTIDE SEQUENCE [LARGE SCALE GENOMIC DNA]</scope>
</reference>
<evidence type="ECO:0000313" key="3">
    <source>
        <dbReference type="Proteomes" id="UP000271098"/>
    </source>
</evidence>
<feature type="compositionally biased region" description="Low complexity" evidence="1">
    <location>
        <begin position="61"/>
        <end position="90"/>
    </location>
</feature>
<dbReference type="Gene3D" id="3.40.33.10">
    <property type="entry name" value="CAP"/>
    <property type="match status" value="1"/>
</dbReference>
<dbReference type="WBParaSite" id="GPUH_0002195101-mRNA-1">
    <property type="protein sequence ID" value="GPUH_0002195101-mRNA-1"/>
    <property type="gene ID" value="GPUH_0002195101"/>
</dbReference>
<proteinExistence type="predicted"/>
<dbReference type="OrthoDB" id="5874910at2759"/>
<dbReference type="EMBL" id="UYRT01093824">
    <property type="protein sequence ID" value="VDN39192.1"/>
    <property type="molecule type" value="Genomic_DNA"/>
</dbReference>
<evidence type="ECO:0000313" key="2">
    <source>
        <dbReference type="EMBL" id="VDN39192.1"/>
    </source>
</evidence>
<dbReference type="SUPFAM" id="SSF55797">
    <property type="entry name" value="PR-1-like"/>
    <property type="match status" value="1"/>
</dbReference>
<dbReference type="Proteomes" id="UP000271098">
    <property type="component" value="Unassembled WGS sequence"/>
</dbReference>
<feature type="compositionally biased region" description="Pro residues" evidence="1">
    <location>
        <begin position="49"/>
        <end position="60"/>
    </location>
</feature>